<reference evidence="1" key="2">
    <citation type="journal article" date="2020" name="Nat. Commun.">
        <title>Large-scale genome sequencing of mycorrhizal fungi provides insights into the early evolution of symbiotic traits.</title>
        <authorList>
            <person name="Miyauchi S."/>
            <person name="Kiss E."/>
            <person name="Kuo A."/>
            <person name="Drula E."/>
            <person name="Kohler A."/>
            <person name="Sanchez-Garcia M."/>
            <person name="Morin E."/>
            <person name="Andreopoulos B."/>
            <person name="Barry K.W."/>
            <person name="Bonito G."/>
            <person name="Buee M."/>
            <person name="Carver A."/>
            <person name="Chen C."/>
            <person name="Cichocki N."/>
            <person name="Clum A."/>
            <person name="Culley D."/>
            <person name="Crous P.W."/>
            <person name="Fauchery L."/>
            <person name="Girlanda M."/>
            <person name="Hayes R.D."/>
            <person name="Keri Z."/>
            <person name="LaButti K."/>
            <person name="Lipzen A."/>
            <person name="Lombard V."/>
            <person name="Magnuson J."/>
            <person name="Maillard F."/>
            <person name="Murat C."/>
            <person name="Nolan M."/>
            <person name="Ohm R.A."/>
            <person name="Pangilinan J."/>
            <person name="Pereira M.F."/>
            <person name="Perotto S."/>
            <person name="Peter M."/>
            <person name="Pfister S."/>
            <person name="Riley R."/>
            <person name="Sitrit Y."/>
            <person name="Stielow J.B."/>
            <person name="Szollosi G."/>
            <person name="Zifcakova L."/>
            <person name="Stursova M."/>
            <person name="Spatafora J.W."/>
            <person name="Tedersoo L."/>
            <person name="Vaario L.M."/>
            <person name="Yamada A."/>
            <person name="Yan M."/>
            <person name="Wang P."/>
            <person name="Xu J."/>
            <person name="Bruns T."/>
            <person name="Baldrian P."/>
            <person name="Vilgalys R."/>
            <person name="Dunand C."/>
            <person name="Henrissat B."/>
            <person name="Grigoriev I.V."/>
            <person name="Hibbett D."/>
            <person name="Nagy L.G."/>
            <person name="Martin F.M."/>
        </authorList>
    </citation>
    <scope>NUCLEOTIDE SEQUENCE</scope>
    <source>
        <strain evidence="1">BED1</strain>
    </source>
</reference>
<accession>A0AAD4BI59</accession>
<evidence type="ECO:0000313" key="2">
    <source>
        <dbReference type="Proteomes" id="UP001194468"/>
    </source>
</evidence>
<sequence length="87" mass="9631">MASPEEHRACMMRCVLNQHLCGKRSKFSGRHDICAKVIDHIDEEHLCAAPVPSTLAGSCVVCPTCNWSISKFLIVTAYDGLYFSACR</sequence>
<organism evidence="1 2">
    <name type="scientific">Boletus edulis BED1</name>
    <dbReference type="NCBI Taxonomy" id="1328754"/>
    <lineage>
        <taxon>Eukaryota</taxon>
        <taxon>Fungi</taxon>
        <taxon>Dikarya</taxon>
        <taxon>Basidiomycota</taxon>
        <taxon>Agaricomycotina</taxon>
        <taxon>Agaricomycetes</taxon>
        <taxon>Agaricomycetidae</taxon>
        <taxon>Boletales</taxon>
        <taxon>Boletineae</taxon>
        <taxon>Boletaceae</taxon>
        <taxon>Boletoideae</taxon>
        <taxon>Boletus</taxon>
    </lineage>
</organism>
<dbReference type="AlphaFoldDB" id="A0AAD4BI59"/>
<dbReference type="Proteomes" id="UP001194468">
    <property type="component" value="Unassembled WGS sequence"/>
</dbReference>
<protein>
    <submittedName>
        <fullName evidence="1">Uncharacterized protein</fullName>
    </submittedName>
</protein>
<comment type="caution">
    <text evidence="1">The sequence shown here is derived from an EMBL/GenBank/DDBJ whole genome shotgun (WGS) entry which is preliminary data.</text>
</comment>
<name>A0AAD4BI59_BOLED</name>
<gene>
    <name evidence="1" type="ORF">L210DRAFT_750185</name>
</gene>
<dbReference type="EMBL" id="WHUW01000052">
    <property type="protein sequence ID" value="KAF8431196.1"/>
    <property type="molecule type" value="Genomic_DNA"/>
</dbReference>
<proteinExistence type="predicted"/>
<reference evidence="1" key="1">
    <citation type="submission" date="2019-10" db="EMBL/GenBank/DDBJ databases">
        <authorList>
            <consortium name="DOE Joint Genome Institute"/>
            <person name="Kuo A."/>
            <person name="Miyauchi S."/>
            <person name="Kiss E."/>
            <person name="Drula E."/>
            <person name="Kohler A."/>
            <person name="Sanchez-Garcia M."/>
            <person name="Andreopoulos B."/>
            <person name="Barry K.W."/>
            <person name="Bonito G."/>
            <person name="Buee M."/>
            <person name="Carver A."/>
            <person name="Chen C."/>
            <person name="Cichocki N."/>
            <person name="Clum A."/>
            <person name="Culley D."/>
            <person name="Crous P.W."/>
            <person name="Fauchery L."/>
            <person name="Girlanda M."/>
            <person name="Hayes R."/>
            <person name="Keri Z."/>
            <person name="LaButti K."/>
            <person name="Lipzen A."/>
            <person name="Lombard V."/>
            <person name="Magnuson J."/>
            <person name="Maillard F."/>
            <person name="Morin E."/>
            <person name="Murat C."/>
            <person name="Nolan M."/>
            <person name="Ohm R."/>
            <person name="Pangilinan J."/>
            <person name="Pereira M."/>
            <person name="Perotto S."/>
            <person name="Peter M."/>
            <person name="Riley R."/>
            <person name="Sitrit Y."/>
            <person name="Stielow B."/>
            <person name="Szollosi G."/>
            <person name="Zifcakova L."/>
            <person name="Stursova M."/>
            <person name="Spatafora J.W."/>
            <person name="Tedersoo L."/>
            <person name="Vaario L.-M."/>
            <person name="Yamada A."/>
            <person name="Yan M."/>
            <person name="Wang P."/>
            <person name="Xu J."/>
            <person name="Bruns T."/>
            <person name="Baldrian P."/>
            <person name="Vilgalys R."/>
            <person name="Henrissat B."/>
            <person name="Grigoriev I.V."/>
            <person name="Hibbett D."/>
            <person name="Nagy L.G."/>
            <person name="Martin F.M."/>
        </authorList>
    </citation>
    <scope>NUCLEOTIDE SEQUENCE</scope>
    <source>
        <strain evidence="1">BED1</strain>
    </source>
</reference>
<keyword evidence="2" id="KW-1185">Reference proteome</keyword>
<evidence type="ECO:0000313" key="1">
    <source>
        <dbReference type="EMBL" id="KAF8431196.1"/>
    </source>
</evidence>